<dbReference type="InterPro" id="IPR017896">
    <property type="entry name" value="4Fe4S_Fe-S-bd"/>
</dbReference>
<evidence type="ECO:0000259" key="7">
    <source>
        <dbReference type="PROSITE" id="PS51379"/>
    </source>
</evidence>
<keyword evidence="5" id="KW-0408">Iron</keyword>
<feature type="domain" description="4Fe-4S ferredoxin-type" evidence="7">
    <location>
        <begin position="175"/>
        <end position="203"/>
    </location>
</feature>
<gene>
    <name evidence="8" type="ORF">NYG85_09015</name>
</gene>
<evidence type="ECO:0000313" key="8">
    <source>
        <dbReference type="EMBL" id="MDL0089496.1"/>
    </source>
</evidence>
<dbReference type="SUPFAM" id="SSF54862">
    <property type="entry name" value="4Fe-4S ferredoxins"/>
    <property type="match status" value="1"/>
</dbReference>
<dbReference type="Gene3D" id="3.30.70.20">
    <property type="match status" value="2"/>
</dbReference>
<evidence type="ECO:0000256" key="2">
    <source>
        <dbReference type="ARBA" id="ARBA00022485"/>
    </source>
</evidence>
<feature type="domain" description="4Fe-4S ferredoxin-type" evidence="7">
    <location>
        <begin position="69"/>
        <end position="102"/>
    </location>
</feature>
<dbReference type="CDD" id="cd16373">
    <property type="entry name" value="DMSOR_beta_like"/>
    <property type="match status" value="1"/>
</dbReference>
<dbReference type="Proteomes" id="UP001173801">
    <property type="component" value="Unassembled WGS sequence"/>
</dbReference>
<dbReference type="PANTHER" id="PTHR42859">
    <property type="entry name" value="OXIDOREDUCTASE"/>
    <property type="match status" value="1"/>
</dbReference>
<reference evidence="8" key="2">
    <citation type="journal article" date="2023" name="Microorganisms">
        <title>Isolation and Genomic Characteristics of Cat-Borne Campylobacter felis sp. nov. and Sheep-Borne Campylobacter ovis sp. nov.</title>
        <authorList>
            <person name="Wang H."/>
            <person name="Li Y."/>
            <person name="Gu Y."/>
            <person name="Zhou G."/>
            <person name="Chen X."/>
            <person name="Zhang X."/>
            <person name="Shao Z."/>
            <person name="Zhang J."/>
            <person name="Zhang M."/>
        </authorList>
    </citation>
    <scope>NUCLEOTIDE SEQUENCE</scope>
    <source>
        <strain evidence="8">PS10</strain>
    </source>
</reference>
<proteinExistence type="predicted"/>
<dbReference type="EMBL" id="JANURM010000014">
    <property type="protein sequence ID" value="MDL0089496.1"/>
    <property type="molecule type" value="Genomic_DNA"/>
</dbReference>
<evidence type="ECO:0000256" key="6">
    <source>
        <dbReference type="ARBA" id="ARBA00023014"/>
    </source>
</evidence>
<evidence type="ECO:0000256" key="1">
    <source>
        <dbReference type="ARBA" id="ARBA00022448"/>
    </source>
</evidence>
<dbReference type="PROSITE" id="PS51379">
    <property type="entry name" value="4FE4S_FER_2"/>
    <property type="match status" value="3"/>
</dbReference>
<dbReference type="RefSeq" id="WP_284938172.1">
    <property type="nucleotide sequence ID" value="NZ_JANURM010000014.1"/>
</dbReference>
<keyword evidence="6" id="KW-0411">Iron-sulfur</keyword>
<comment type="caution">
    <text evidence="8">The sequence shown here is derived from an EMBL/GenBank/DDBJ whole genome shotgun (WGS) entry which is preliminary data.</text>
</comment>
<keyword evidence="1" id="KW-0813">Transport</keyword>
<organism evidence="8 9">
    <name type="scientific">Campylobacter gastrosuis</name>
    <dbReference type="NCBI Taxonomy" id="2974576"/>
    <lineage>
        <taxon>Bacteria</taxon>
        <taxon>Pseudomonadati</taxon>
        <taxon>Campylobacterota</taxon>
        <taxon>Epsilonproteobacteria</taxon>
        <taxon>Campylobacterales</taxon>
        <taxon>Campylobacteraceae</taxon>
        <taxon>Campylobacter</taxon>
    </lineage>
</organism>
<dbReference type="Pfam" id="PF12838">
    <property type="entry name" value="Fer4_7"/>
    <property type="match status" value="1"/>
</dbReference>
<evidence type="ECO:0000256" key="4">
    <source>
        <dbReference type="ARBA" id="ARBA00022982"/>
    </source>
</evidence>
<keyword evidence="3" id="KW-0479">Metal-binding</keyword>
<evidence type="ECO:0000256" key="5">
    <source>
        <dbReference type="ARBA" id="ARBA00023004"/>
    </source>
</evidence>
<evidence type="ECO:0000313" key="9">
    <source>
        <dbReference type="Proteomes" id="UP001173801"/>
    </source>
</evidence>
<dbReference type="PANTHER" id="PTHR42859:SF10">
    <property type="entry name" value="DIMETHYLSULFOXIDE REDUCTASE CHAIN B"/>
    <property type="match status" value="1"/>
</dbReference>
<name>A0ABT7HRF8_9BACT</name>
<dbReference type="InterPro" id="IPR050294">
    <property type="entry name" value="RnfB_subfamily"/>
</dbReference>
<dbReference type="PROSITE" id="PS00198">
    <property type="entry name" value="4FE4S_FER_1"/>
    <property type="match status" value="2"/>
</dbReference>
<feature type="domain" description="4Fe-4S ferredoxin-type" evidence="7">
    <location>
        <begin position="29"/>
        <end position="62"/>
    </location>
</feature>
<keyword evidence="9" id="KW-1185">Reference proteome</keyword>
<dbReference type="InterPro" id="IPR017900">
    <property type="entry name" value="4Fe4S_Fe_S_CS"/>
</dbReference>
<evidence type="ECO:0000256" key="3">
    <source>
        <dbReference type="ARBA" id="ARBA00022723"/>
    </source>
</evidence>
<sequence length="203" mass="22081">MKTRRNFLKFIALCAVSLNANETKFKLRPPGALDEGAFLSSCIKCGQCLQVCPYDSIKLSDISDIFGIGAPYISPENRGCYLCQALPCVLACPSGALNHEVSEVKSVFMGRAVIDEISPCFAFKNQNVSSVNLKKAKNELTRNLNEKLSQSVGKICDLCVQFCPLEDKAIKIENNTPEILANCVGCGVCVELCPAKIIKVIPK</sequence>
<keyword evidence="4" id="KW-0249">Electron transport</keyword>
<accession>A0ABT7HRF8</accession>
<keyword evidence="2" id="KW-0004">4Fe-4S</keyword>
<protein>
    <submittedName>
        <fullName evidence="8">4Fe-4S dicluster domain-containing protein</fullName>
    </submittedName>
</protein>
<dbReference type="Pfam" id="PF00037">
    <property type="entry name" value="Fer4"/>
    <property type="match status" value="1"/>
</dbReference>
<reference evidence="8" key="1">
    <citation type="submission" date="2022-08" db="EMBL/GenBank/DDBJ databases">
        <authorList>
            <person name="Wang H."/>
        </authorList>
    </citation>
    <scope>NUCLEOTIDE SEQUENCE</scope>
    <source>
        <strain evidence="8">PS10</strain>
    </source>
</reference>